<dbReference type="Proteomes" id="UP000515679">
    <property type="component" value="Chromosome"/>
</dbReference>
<feature type="domain" description="Glycosyltransferase subfamily 4-like N-terminal" evidence="2">
    <location>
        <begin position="21"/>
        <end position="205"/>
    </location>
</feature>
<evidence type="ECO:0000313" key="3">
    <source>
        <dbReference type="EMBL" id="QMV41713.1"/>
    </source>
</evidence>
<dbReference type="SUPFAM" id="SSF53756">
    <property type="entry name" value="UDP-Glycosyltransferase/glycogen phosphorylase"/>
    <property type="match status" value="1"/>
</dbReference>
<dbReference type="PANTHER" id="PTHR45947">
    <property type="entry name" value="SULFOQUINOVOSYL TRANSFERASE SQD2"/>
    <property type="match status" value="1"/>
</dbReference>
<proteinExistence type="predicted"/>
<keyword evidence="3" id="KW-0808">Transferase</keyword>
<dbReference type="InterPro" id="IPR050194">
    <property type="entry name" value="Glycosyltransferase_grp1"/>
</dbReference>
<evidence type="ECO:0000259" key="2">
    <source>
        <dbReference type="Pfam" id="PF13439"/>
    </source>
</evidence>
<accession>A0A7G5BXM9</accession>
<keyword evidence="4" id="KW-1185">Reference proteome</keyword>
<dbReference type="EMBL" id="CP041969">
    <property type="protein sequence ID" value="QMV41713.1"/>
    <property type="molecule type" value="Genomic_DNA"/>
</dbReference>
<dbReference type="AlphaFoldDB" id="A0A7G5BXM9"/>
<dbReference type="Gene3D" id="3.40.50.2000">
    <property type="entry name" value="Glycogen Phosphorylase B"/>
    <property type="match status" value="2"/>
</dbReference>
<dbReference type="PANTHER" id="PTHR45947:SF3">
    <property type="entry name" value="SULFOQUINOVOSYL TRANSFERASE SQD2"/>
    <property type="match status" value="1"/>
</dbReference>
<organism evidence="3 4">
    <name type="scientific">Cohnella cholangitidis</name>
    <dbReference type="NCBI Taxonomy" id="2598458"/>
    <lineage>
        <taxon>Bacteria</taxon>
        <taxon>Bacillati</taxon>
        <taxon>Bacillota</taxon>
        <taxon>Bacilli</taxon>
        <taxon>Bacillales</taxon>
        <taxon>Paenibacillaceae</taxon>
        <taxon>Cohnella</taxon>
    </lineage>
</organism>
<reference evidence="3 4" key="1">
    <citation type="submission" date="2019-07" db="EMBL/GenBank/DDBJ databases">
        <authorList>
            <person name="Kim J.K."/>
            <person name="Cheong H.-M."/>
            <person name="Choi Y."/>
            <person name="Hwang K.J."/>
            <person name="Lee S."/>
            <person name="Choi C."/>
        </authorList>
    </citation>
    <scope>NUCLEOTIDE SEQUENCE [LARGE SCALE GENOMIC DNA]</scope>
    <source>
        <strain evidence="3 4">KS 22</strain>
    </source>
</reference>
<evidence type="ECO:0000259" key="1">
    <source>
        <dbReference type="Pfam" id="PF00534"/>
    </source>
</evidence>
<name>A0A7G5BXM9_9BACL</name>
<dbReference type="KEGG" id="cchl:FPL14_11345"/>
<sequence length="413" mass="46834">MKITVICHYFYPEIGAPSARLFEMAKRWVGEGHQVSVVTCFPNHPTGIIPEHYRGKKYMVEEIEGIRVYRNYVYATPNEGFVKKTMGHVSFMLSSIFQSMVHIPKPNVIIVSSPTLFSVISGYVFSIFRRSPFVFEVRDLWPDAIIKLGVLKNKWIIKALESLEMFLYRRSKKVVVVTQSFKKQLCERGVQEAKIEVITNGVDTDIFNKESLPASNELRSEYGWGDRKILLYAGAHGISQGLSTLVEVALRMRDNNDLLFVFVGEGAEKPKVLDLASKYQLTNIQFISSQSKDRIPLFYSEAYLSFVPLRNLPLFDAYIPSKMFEILGSGCPIVGSISGEAEEILRSSRGAILAEPENVDQIEQAVKKLTNDSVLREQLSKEGYEFVKRNFSRAALANKYLDVLTGIEKENLK</sequence>
<dbReference type="Pfam" id="PF13439">
    <property type="entry name" value="Glyco_transf_4"/>
    <property type="match status" value="1"/>
</dbReference>
<evidence type="ECO:0000313" key="4">
    <source>
        <dbReference type="Proteomes" id="UP000515679"/>
    </source>
</evidence>
<dbReference type="InterPro" id="IPR001296">
    <property type="entry name" value="Glyco_trans_1"/>
</dbReference>
<dbReference type="Pfam" id="PF00534">
    <property type="entry name" value="Glycos_transf_1"/>
    <property type="match status" value="1"/>
</dbReference>
<feature type="domain" description="Glycosyl transferase family 1" evidence="1">
    <location>
        <begin position="217"/>
        <end position="385"/>
    </location>
</feature>
<dbReference type="InterPro" id="IPR028098">
    <property type="entry name" value="Glyco_trans_4-like_N"/>
</dbReference>
<dbReference type="CDD" id="cd03794">
    <property type="entry name" value="GT4_WbuB-like"/>
    <property type="match status" value="1"/>
</dbReference>
<protein>
    <submittedName>
        <fullName evidence="3">Glycosyltransferase family 4 protein</fullName>
    </submittedName>
</protein>
<gene>
    <name evidence="3" type="ORF">FPL14_11345</name>
</gene>
<dbReference type="GO" id="GO:0016758">
    <property type="term" value="F:hexosyltransferase activity"/>
    <property type="evidence" value="ECO:0007669"/>
    <property type="project" value="TreeGrafter"/>
</dbReference>
<dbReference type="RefSeq" id="WP_182303052.1">
    <property type="nucleotide sequence ID" value="NZ_CP041969.1"/>
</dbReference>